<dbReference type="RefSeq" id="WP_061134269.1">
    <property type="nucleotide sequence ID" value="NZ_FCNX02000004.1"/>
</dbReference>
<dbReference type="InterPro" id="IPR008579">
    <property type="entry name" value="UGlyAH_Cupin_dom"/>
</dbReference>
<dbReference type="Pfam" id="PF05899">
    <property type="entry name" value="Cupin_3"/>
    <property type="match status" value="1"/>
</dbReference>
<proteinExistence type="predicted"/>
<dbReference type="Proteomes" id="UP000054903">
    <property type="component" value="Unassembled WGS sequence"/>
</dbReference>
<dbReference type="CDD" id="cd02227">
    <property type="entry name" value="cupin_TM1112-like"/>
    <property type="match status" value="1"/>
</dbReference>
<gene>
    <name evidence="2" type="ORF">AWB77_02031</name>
</gene>
<comment type="caution">
    <text evidence="2">The sequence shown here is derived from an EMBL/GenBank/DDBJ whole genome shotgun (WGS) entry which is preliminary data.</text>
</comment>
<dbReference type="STRING" id="1777138.AWB77_02031"/>
<dbReference type="OrthoDB" id="9799053at2"/>
<dbReference type="SUPFAM" id="SSF51182">
    <property type="entry name" value="RmlC-like cupins"/>
    <property type="match status" value="1"/>
</dbReference>
<name>A0A158AQB7_9BURK</name>
<dbReference type="AlphaFoldDB" id="A0A158AQB7"/>
<dbReference type="EMBL" id="FCNX02000004">
    <property type="protein sequence ID" value="SAK60181.1"/>
    <property type="molecule type" value="Genomic_DNA"/>
</dbReference>
<evidence type="ECO:0000313" key="3">
    <source>
        <dbReference type="Proteomes" id="UP000054903"/>
    </source>
</evidence>
<dbReference type="InterPro" id="IPR011051">
    <property type="entry name" value="RmlC_Cupin_sf"/>
</dbReference>
<dbReference type="PANTHER" id="PTHR40943">
    <property type="entry name" value="CYTOPLASMIC PROTEIN-RELATED"/>
    <property type="match status" value="1"/>
</dbReference>
<evidence type="ECO:0000313" key="2">
    <source>
        <dbReference type="EMBL" id="SAK60181.1"/>
    </source>
</evidence>
<feature type="domain" description="(S)-ureidoglycine aminohydrolase cupin" evidence="1">
    <location>
        <begin position="44"/>
        <end position="112"/>
    </location>
</feature>
<protein>
    <submittedName>
        <fullName evidence="2">Cupin</fullName>
    </submittedName>
</protein>
<reference evidence="2" key="1">
    <citation type="submission" date="2016-01" db="EMBL/GenBank/DDBJ databases">
        <authorList>
            <person name="Peeters C."/>
        </authorList>
    </citation>
    <scope>NUCLEOTIDE SEQUENCE</scope>
    <source>
        <strain evidence="2">LMG 29320</strain>
    </source>
</reference>
<organism evidence="2 3">
    <name type="scientific">Caballeronia fortuita</name>
    <dbReference type="NCBI Taxonomy" id="1777138"/>
    <lineage>
        <taxon>Bacteria</taxon>
        <taxon>Pseudomonadati</taxon>
        <taxon>Pseudomonadota</taxon>
        <taxon>Betaproteobacteria</taxon>
        <taxon>Burkholderiales</taxon>
        <taxon>Burkholderiaceae</taxon>
        <taxon>Caballeronia</taxon>
    </lineage>
</organism>
<dbReference type="PANTHER" id="PTHR40943:SF1">
    <property type="entry name" value="CYTOPLASMIC PROTEIN"/>
    <property type="match status" value="1"/>
</dbReference>
<dbReference type="InterPro" id="IPR014710">
    <property type="entry name" value="RmlC-like_jellyroll"/>
</dbReference>
<accession>A0A158AQB7</accession>
<evidence type="ECO:0000259" key="1">
    <source>
        <dbReference type="Pfam" id="PF05899"/>
    </source>
</evidence>
<dbReference type="Gene3D" id="2.60.120.10">
    <property type="entry name" value="Jelly Rolls"/>
    <property type="match status" value="1"/>
</dbReference>
<sequence length="149" mass="16889">MASPVFESVRLDDVALEPDPIDPAWILEGNPVARSGQWSQSLDTTTSSWVWDCTAGRFNWYFEQDETIYVIEGEVIITAEGQEPRTLRAGHAALFYAGTRSQWHVPKYVRKHAILRPHITKPVLLALKVSRRLQSKPSGYLPRTSPRAM</sequence>
<keyword evidence="3" id="KW-1185">Reference proteome</keyword>